<proteinExistence type="inferred from homology"/>
<evidence type="ECO:0000256" key="8">
    <source>
        <dbReference type="ARBA" id="ARBA00023295"/>
    </source>
</evidence>
<keyword evidence="12" id="KW-1185">Reference proteome</keyword>
<dbReference type="PANTHER" id="PTHR31451:SF39">
    <property type="entry name" value="MANNAN ENDO-1,4-BETA-MANNOSIDASE 1"/>
    <property type="match status" value="1"/>
</dbReference>
<evidence type="ECO:0000313" key="11">
    <source>
        <dbReference type="EMBL" id="KAK8023789.1"/>
    </source>
</evidence>
<reference evidence="11 12" key="1">
    <citation type="submission" date="2023-01" db="EMBL/GenBank/DDBJ databases">
        <title>Analysis of 21 Apiospora genomes using comparative genomics revels a genus with tremendous synthesis potential of carbohydrate active enzymes and secondary metabolites.</title>
        <authorList>
            <person name="Sorensen T."/>
        </authorList>
    </citation>
    <scope>NUCLEOTIDE SEQUENCE [LARGE SCALE GENOMIC DNA]</scope>
    <source>
        <strain evidence="11 12">CBS 33761</strain>
    </source>
</reference>
<comment type="catalytic activity">
    <reaction evidence="1">
        <text>Random hydrolysis of (1-&gt;4)-beta-D-mannosidic linkages in mannans, galactomannans and glucomannans.</text>
        <dbReference type="EC" id="3.2.1.78"/>
    </reaction>
</comment>
<dbReference type="SUPFAM" id="SSF51445">
    <property type="entry name" value="(Trans)glycosidases"/>
    <property type="match status" value="1"/>
</dbReference>
<name>A0ABR1S0S2_9PEZI</name>
<accession>A0ABR1S0S2</accession>
<evidence type="ECO:0000256" key="5">
    <source>
        <dbReference type="ARBA" id="ARBA00022525"/>
    </source>
</evidence>
<comment type="caution">
    <text evidence="11">The sequence shown here is derived from an EMBL/GenBank/DDBJ whole genome shotgun (WGS) entry which is preliminary data.</text>
</comment>
<evidence type="ECO:0000259" key="10">
    <source>
        <dbReference type="Pfam" id="PF26410"/>
    </source>
</evidence>
<dbReference type="PANTHER" id="PTHR31451">
    <property type="match status" value="1"/>
</dbReference>
<keyword evidence="7" id="KW-0378">Hydrolase</keyword>
<evidence type="ECO:0000256" key="9">
    <source>
        <dbReference type="SAM" id="SignalP"/>
    </source>
</evidence>
<dbReference type="Gene3D" id="3.20.20.80">
    <property type="entry name" value="Glycosidases"/>
    <property type="match status" value="1"/>
</dbReference>
<evidence type="ECO:0000256" key="3">
    <source>
        <dbReference type="ARBA" id="ARBA00005641"/>
    </source>
</evidence>
<dbReference type="Pfam" id="PF26410">
    <property type="entry name" value="GH5_mannosidase"/>
    <property type="match status" value="1"/>
</dbReference>
<gene>
    <name evidence="11" type="ORF">PG993_011855</name>
</gene>
<evidence type="ECO:0000256" key="4">
    <source>
        <dbReference type="ARBA" id="ARBA00012706"/>
    </source>
</evidence>
<dbReference type="Proteomes" id="UP001444661">
    <property type="component" value="Unassembled WGS sequence"/>
</dbReference>
<keyword evidence="8" id="KW-0326">Glycosidase</keyword>
<dbReference type="InterPro" id="IPR045053">
    <property type="entry name" value="MAN-like"/>
</dbReference>
<evidence type="ECO:0000256" key="2">
    <source>
        <dbReference type="ARBA" id="ARBA00004613"/>
    </source>
</evidence>
<evidence type="ECO:0000313" key="12">
    <source>
        <dbReference type="Proteomes" id="UP001444661"/>
    </source>
</evidence>
<keyword evidence="5" id="KW-0964">Secreted</keyword>
<comment type="subcellular location">
    <subcellularLocation>
        <location evidence="2">Secreted</location>
    </subcellularLocation>
</comment>
<dbReference type="InterPro" id="IPR017853">
    <property type="entry name" value="GH"/>
</dbReference>
<sequence length="369" mass="40217">MRASWTIFASLLAVVAASPVWPKAPSQNVASTIQRRVVPAGFASTNGTQFTVDGQTQYLVGTNVYWLAFQMNDADIDLVLDQLAASGVKVVRIWGFNDVTTIPTDPATVWFQHLSSAVSVINTGPNGLQRLDYVVAGAEKRGLKLVIPFVNNWKDYGGIPAYTAAFGSGSSTWFKHAPAQAQYRAYIRAVVARYARSPAIFAWELGNEPRCMLCSTDDIFDWATATSAFVKSLDPDHMVTLGDEGMGLTGIETIDFGTFHMYPTNWGVPLSFANSWITSHASKCVAAGKPCFFEEYGVPSSQGHCAIERPWQELAVQTEGIAADAFWQAGTVLSTGKTHDDTFTLYHDTDEWTCLVTDRVAAIRDGTSV</sequence>
<feature type="signal peptide" evidence="9">
    <location>
        <begin position="1"/>
        <end position="17"/>
    </location>
</feature>
<comment type="similarity">
    <text evidence="3">Belongs to the glycosyl hydrolase 5 (cellulase A) family.</text>
</comment>
<evidence type="ECO:0000256" key="7">
    <source>
        <dbReference type="ARBA" id="ARBA00022801"/>
    </source>
</evidence>
<keyword evidence="6 9" id="KW-0732">Signal</keyword>
<dbReference type="EMBL" id="JAQQWK010000011">
    <property type="protein sequence ID" value="KAK8023789.1"/>
    <property type="molecule type" value="Genomic_DNA"/>
</dbReference>
<feature type="chain" id="PRO_5046931909" description="mannan endo-1,4-beta-mannosidase" evidence="9">
    <location>
        <begin position="18"/>
        <end position="369"/>
    </location>
</feature>
<evidence type="ECO:0000256" key="6">
    <source>
        <dbReference type="ARBA" id="ARBA00022729"/>
    </source>
</evidence>
<protein>
    <recommendedName>
        <fullName evidence="4">mannan endo-1,4-beta-mannosidase</fullName>
        <ecNumber evidence="4">3.2.1.78</ecNumber>
    </recommendedName>
</protein>
<feature type="domain" description="Glycoside hydrolase family 5" evidence="10">
    <location>
        <begin position="42"/>
        <end position="329"/>
    </location>
</feature>
<dbReference type="EC" id="3.2.1.78" evidence="4"/>
<evidence type="ECO:0000256" key="1">
    <source>
        <dbReference type="ARBA" id="ARBA00001678"/>
    </source>
</evidence>
<dbReference type="InterPro" id="IPR001547">
    <property type="entry name" value="Glyco_hydro_5"/>
</dbReference>
<organism evidence="11 12">
    <name type="scientific">Apiospora rasikravindrae</name>
    <dbReference type="NCBI Taxonomy" id="990691"/>
    <lineage>
        <taxon>Eukaryota</taxon>
        <taxon>Fungi</taxon>
        <taxon>Dikarya</taxon>
        <taxon>Ascomycota</taxon>
        <taxon>Pezizomycotina</taxon>
        <taxon>Sordariomycetes</taxon>
        <taxon>Xylariomycetidae</taxon>
        <taxon>Amphisphaeriales</taxon>
        <taxon>Apiosporaceae</taxon>
        <taxon>Apiospora</taxon>
    </lineage>
</organism>